<keyword evidence="2" id="KW-0812">Transmembrane</keyword>
<keyword evidence="2" id="KW-1133">Transmembrane helix</keyword>
<reference evidence="4" key="1">
    <citation type="submission" date="2016-10" db="EMBL/GenBank/DDBJ databases">
        <authorList>
            <person name="Varghese N."/>
            <person name="Submissions S."/>
        </authorList>
    </citation>
    <scope>NUCLEOTIDE SEQUENCE [LARGE SCALE GENOMIC DNA]</scope>
    <source>
        <strain evidence="4">DSM 9751</strain>
    </source>
</reference>
<dbReference type="Proteomes" id="UP000198982">
    <property type="component" value="Unassembled WGS sequence"/>
</dbReference>
<feature type="transmembrane region" description="Helical" evidence="2">
    <location>
        <begin position="117"/>
        <end position="136"/>
    </location>
</feature>
<organism evidence="3 4">
    <name type="scientific">Pseudomonas saponiphila</name>
    <dbReference type="NCBI Taxonomy" id="556534"/>
    <lineage>
        <taxon>Bacteria</taxon>
        <taxon>Pseudomonadati</taxon>
        <taxon>Pseudomonadota</taxon>
        <taxon>Gammaproteobacteria</taxon>
        <taxon>Pseudomonadales</taxon>
        <taxon>Pseudomonadaceae</taxon>
        <taxon>Pseudomonas</taxon>
    </lineage>
</organism>
<dbReference type="RefSeq" id="WP_092320966.1">
    <property type="nucleotide sequence ID" value="NZ_FNTJ01000003.1"/>
</dbReference>
<name>A0A1H5A985_9PSED</name>
<gene>
    <name evidence="3" type="ORF">SAMN05216178_7017</name>
</gene>
<protein>
    <recommendedName>
        <fullName evidence="5">Transmembrane protein</fullName>
    </recommendedName>
</protein>
<feature type="transmembrane region" description="Helical" evidence="2">
    <location>
        <begin position="91"/>
        <end position="111"/>
    </location>
</feature>
<feature type="transmembrane region" description="Helical" evidence="2">
    <location>
        <begin position="45"/>
        <end position="70"/>
    </location>
</feature>
<keyword evidence="2" id="KW-0472">Membrane</keyword>
<dbReference type="InterPro" id="IPR037219">
    <property type="entry name" value="Peptidase_M41-like"/>
</dbReference>
<sequence length="410" mass="44469">MNSIRNLKAAAALMPAWSLPLTLALGILGAFFFAQDSLADKPHPLVTAGTLYAVIGSLILAAITVFQSIISAKPGLLKSSMEDGFIRGLNFVWSTSSVALVVFVCAVPVYSALTADISYTLTGVVAAMVLGVAYYFSKPRAEQETVVDPISGLPATRAVALAPAGLVESQQQRPAFQVSMADLTRLMIHQAGRLIAYKGSNCVFEDSFSADLDVNARTAKIFTEMNLIATPEFLYWRLHMLMMGSAAEHALRNTTSEAALDDLANFDELASRFMLLSDGKNSFYRPANETEAAIKATRLGMLRKQIWSRCVSACIANKAVLLDMIRLLRGQHCLAYGDIKHLLDRVVMPPDFPVASFDSDEMMERALLKLSHDIEPEAPVAHAGEVASDLPQAQPAKPQETAEVLNFATR</sequence>
<feature type="region of interest" description="Disordered" evidence="1">
    <location>
        <begin position="381"/>
        <end position="410"/>
    </location>
</feature>
<dbReference type="GO" id="GO:0004176">
    <property type="term" value="F:ATP-dependent peptidase activity"/>
    <property type="evidence" value="ECO:0007669"/>
    <property type="project" value="InterPro"/>
</dbReference>
<accession>A0A1H5A985</accession>
<dbReference type="EMBL" id="FNTJ01000003">
    <property type="protein sequence ID" value="SED38160.1"/>
    <property type="molecule type" value="Genomic_DNA"/>
</dbReference>
<dbReference type="SUPFAM" id="SSF140990">
    <property type="entry name" value="FtsH protease domain-like"/>
    <property type="match status" value="1"/>
</dbReference>
<dbReference type="GO" id="GO:0005524">
    <property type="term" value="F:ATP binding"/>
    <property type="evidence" value="ECO:0007669"/>
    <property type="project" value="InterPro"/>
</dbReference>
<evidence type="ECO:0000313" key="4">
    <source>
        <dbReference type="Proteomes" id="UP000198982"/>
    </source>
</evidence>
<proteinExistence type="predicted"/>
<evidence type="ECO:0000313" key="3">
    <source>
        <dbReference type="EMBL" id="SED38160.1"/>
    </source>
</evidence>
<dbReference type="AlphaFoldDB" id="A0A1H5A985"/>
<keyword evidence="4" id="KW-1185">Reference proteome</keyword>
<dbReference type="GO" id="GO:0006508">
    <property type="term" value="P:proteolysis"/>
    <property type="evidence" value="ECO:0007669"/>
    <property type="project" value="InterPro"/>
</dbReference>
<feature type="transmembrane region" description="Helical" evidence="2">
    <location>
        <begin position="12"/>
        <end position="33"/>
    </location>
</feature>
<dbReference type="GO" id="GO:0004222">
    <property type="term" value="F:metalloendopeptidase activity"/>
    <property type="evidence" value="ECO:0007669"/>
    <property type="project" value="InterPro"/>
</dbReference>
<evidence type="ECO:0008006" key="5">
    <source>
        <dbReference type="Google" id="ProtNLM"/>
    </source>
</evidence>
<evidence type="ECO:0000256" key="2">
    <source>
        <dbReference type="SAM" id="Phobius"/>
    </source>
</evidence>
<evidence type="ECO:0000256" key="1">
    <source>
        <dbReference type="SAM" id="MobiDB-lite"/>
    </source>
</evidence>